<protein>
    <recommendedName>
        <fullName evidence="2">DUF7144 domain-containing protein</fullName>
    </recommendedName>
</protein>
<keyword evidence="1" id="KW-0812">Transmembrane</keyword>
<keyword evidence="1" id="KW-0472">Membrane</keyword>
<evidence type="ECO:0000256" key="1">
    <source>
        <dbReference type="SAM" id="Phobius"/>
    </source>
</evidence>
<organism evidence="3 4">
    <name type="scientific">Humibacillus xanthopallidus</name>
    <dbReference type="NCBI Taxonomy" id="412689"/>
    <lineage>
        <taxon>Bacteria</taxon>
        <taxon>Bacillati</taxon>
        <taxon>Actinomycetota</taxon>
        <taxon>Actinomycetes</taxon>
        <taxon>Micrococcales</taxon>
        <taxon>Intrasporangiaceae</taxon>
        <taxon>Humibacillus</taxon>
    </lineage>
</organism>
<dbReference type="RefSeq" id="WP_141819780.1">
    <property type="nucleotide sequence ID" value="NZ_BAAAQC010000005.1"/>
</dbReference>
<proteinExistence type="predicted"/>
<feature type="transmembrane region" description="Helical" evidence="1">
    <location>
        <begin position="66"/>
        <end position="86"/>
    </location>
</feature>
<evidence type="ECO:0000313" key="3">
    <source>
        <dbReference type="EMBL" id="TQN47506.1"/>
    </source>
</evidence>
<comment type="caution">
    <text evidence="3">The sequence shown here is derived from an EMBL/GenBank/DDBJ whole genome shotgun (WGS) entry which is preliminary data.</text>
</comment>
<feature type="transmembrane region" description="Helical" evidence="1">
    <location>
        <begin position="116"/>
        <end position="133"/>
    </location>
</feature>
<accession>A0A543PTY0</accession>
<dbReference type="InterPro" id="IPR055568">
    <property type="entry name" value="DUF7144"/>
</dbReference>
<evidence type="ECO:0000259" key="2">
    <source>
        <dbReference type="Pfam" id="PF23636"/>
    </source>
</evidence>
<dbReference type="PROSITE" id="PS51257">
    <property type="entry name" value="PROKAR_LIPOPROTEIN"/>
    <property type="match status" value="1"/>
</dbReference>
<reference evidence="3 4" key="1">
    <citation type="submission" date="2019-06" db="EMBL/GenBank/DDBJ databases">
        <title>Sequencing the genomes of 1000 actinobacteria strains.</title>
        <authorList>
            <person name="Klenk H.-P."/>
        </authorList>
    </citation>
    <scope>NUCLEOTIDE SEQUENCE [LARGE SCALE GENOMIC DNA]</scope>
    <source>
        <strain evidence="3 4">DSM 21776</strain>
    </source>
</reference>
<evidence type="ECO:0000313" key="4">
    <source>
        <dbReference type="Proteomes" id="UP000320085"/>
    </source>
</evidence>
<dbReference type="Proteomes" id="UP000320085">
    <property type="component" value="Unassembled WGS sequence"/>
</dbReference>
<dbReference type="AlphaFoldDB" id="A0A543PTY0"/>
<feature type="transmembrane region" description="Helical" evidence="1">
    <location>
        <begin position="20"/>
        <end position="46"/>
    </location>
</feature>
<dbReference type="EMBL" id="VFQF01000001">
    <property type="protein sequence ID" value="TQN47506.1"/>
    <property type="molecule type" value="Genomic_DNA"/>
</dbReference>
<sequence>MTDSTSRRSGKPATGTAWAVGASTFAACLMLMVGIFQAVEGLAAIVNGTDFLIKGPTYVFTFNASTWGWIHLILGVIIAVAGAAILTGNIVARSVGIGLAVLSAIANFLWLPYYPIWALVIIALNVFIIWGLAKADLGRD</sequence>
<feature type="transmembrane region" description="Helical" evidence="1">
    <location>
        <begin position="91"/>
        <end position="110"/>
    </location>
</feature>
<feature type="domain" description="DUF7144" evidence="2">
    <location>
        <begin position="23"/>
        <end position="134"/>
    </location>
</feature>
<gene>
    <name evidence="3" type="ORF">FHX52_0608</name>
</gene>
<keyword evidence="1" id="KW-1133">Transmembrane helix</keyword>
<dbReference type="OrthoDB" id="4482242at2"/>
<dbReference type="Pfam" id="PF23636">
    <property type="entry name" value="DUF7144"/>
    <property type="match status" value="1"/>
</dbReference>
<name>A0A543PTY0_9MICO</name>